<accession>A0A077Z3Z1</accession>
<evidence type="ECO:0000313" key="11">
    <source>
        <dbReference type="Proteomes" id="UP000030665"/>
    </source>
</evidence>
<dbReference type="Pfam" id="PF26570">
    <property type="entry name" value="MYO15"/>
    <property type="match status" value="1"/>
</dbReference>
<dbReference type="Proteomes" id="UP000030665">
    <property type="component" value="Unassembled WGS sequence"/>
</dbReference>
<dbReference type="InterPro" id="IPR051567">
    <property type="entry name" value="Unconventional_Myosin_ATPase"/>
</dbReference>
<dbReference type="Pfam" id="PF21989">
    <property type="entry name" value="RA_2"/>
    <property type="match status" value="1"/>
</dbReference>
<keyword evidence="3" id="KW-0963">Cytoplasm</keyword>
<dbReference type="PANTHER" id="PTHR22692">
    <property type="entry name" value="MYOSIN VII, XV"/>
    <property type="match status" value="1"/>
</dbReference>
<evidence type="ECO:0000259" key="7">
    <source>
        <dbReference type="PROSITE" id="PS50002"/>
    </source>
</evidence>
<dbReference type="InterPro" id="IPR059004">
    <property type="entry name" value="MYO15"/>
</dbReference>
<dbReference type="STRING" id="36087.A0A077Z3Z1"/>
<evidence type="ECO:0000313" key="10">
    <source>
        <dbReference type="EMBL" id="CDW54393.1"/>
    </source>
</evidence>
<protein>
    <submittedName>
        <fullName evidence="10">MyTH4 and SH3 9 domain containing protein</fullName>
    </submittedName>
</protein>
<evidence type="ECO:0000256" key="3">
    <source>
        <dbReference type="ARBA" id="ARBA00022490"/>
    </source>
</evidence>
<reference evidence="10" key="2">
    <citation type="submission" date="2014-03" db="EMBL/GenBank/DDBJ databases">
        <title>The whipworm genome and dual-species transcriptomics of an intimate host-pathogen interaction.</title>
        <authorList>
            <person name="Foth B.J."/>
            <person name="Tsai I.J."/>
            <person name="Reid A.J."/>
            <person name="Bancroft A.J."/>
            <person name="Nichol S."/>
            <person name="Tracey A."/>
            <person name="Holroyd N."/>
            <person name="Cotton J.A."/>
            <person name="Stanley E.J."/>
            <person name="Zarowiecki M."/>
            <person name="Liu J.Z."/>
            <person name="Huckvale T."/>
            <person name="Cooper P.J."/>
            <person name="Grencis R.K."/>
            <person name="Berriman M."/>
        </authorList>
    </citation>
    <scope>NUCLEOTIDE SEQUENCE [LARGE SCALE GENOMIC DNA]</scope>
</reference>
<dbReference type="InterPro" id="IPR036028">
    <property type="entry name" value="SH3-like_dom_sf"/>
</dbReference>
<dbReference type="Pfam" id="PF07653">
    <property type="entry name" value="SH3_2"/>
    <property type="match status" value="1"/>
</dbReference>
<dbReference type="InterPro" id="IPR001452">
    <property type="entry name" value="SH3_domain"/>
</dbReference>
<dbReference type="SMART" id="SM00139">
    <property type="entry name" value="MyTH4"/>
    <property type="match status" value="1"/>
</dbReference>
<keyword evidence="2 6" id="KW-0728">SH3 domain</keyword>
<dbReference type="InterPro" id="IPR000159">
    <property type="entry name" value="RA_dom"/>
</dbReference>
<feature type="domain" description="SH3" evidence="7">
    <location>
        <begin position="286"/>
        <end position="348"/>
    </location>
</feature>
<feature type="domain" description="Ras-associating" evidence="8">
    <location>
        <begin position="519"/>
        <end position="597"/>
    </location>
</feature>
<evidence type="ECO:0000256" key="6">
    <source>
        <dbReference type="PROSITE-ProRule" id="PRU00192"/>
    </source>
</evidence>
<dbReference type="InterPro" id="IPR038185">
    <property type="entry name" value="MyTH4_dom_sf"/>
</dbReference>
<dbReference type="PROSITE" id="PS50200">
    <property type="entry name" value="RA"/>
    <property type="match status" value="1"/>
</dbReference>
<dbReference type="EMBL" id="HG805894">
    <property type="protein sequence ID" value="CDW54393.1"/>
    <property type="molecule type" value="Genomic_DNA"/>
</dbReference>
<gene>
    <name evidence="10" type="ORF">TTRE_0000266301</name>
</gene>
<dbReference type="PROSITE" id="PS50002">
    <property type="entry name" value="SH3"/>
    <property type="match status" value="1"/>
</dbReference>
<evidence type="ECO:0000256" key="1">
    <source>
        <dbReference type="ARBA" id="ARBA00004496"/>
    </source>
</evidence>
<dbReference type="PANTHER" id="PTHR22692:SF26">
    <property type="entry name" value="SH3 DOMAIN-CONTAINING PROTEIN"/>
    <property type="match status" value="1"/>
</dbReference>
<dbReference type="SUPFAM" id="SSF50044">
    <property type="entry name" value="SH3-domain"/>
    <property type="match status" value="1"/>
</dbReference>
<dbReference type="Gene3D" id="1.25.40.530">
    <property type="entry name" value="MyTH4 domain"/>
    <property type="match status" value="1"/>
</dbReference>
<evidence type="ECO:0000256" key="4">
    <source>
        <dbReference type="ARBA" id="ARBA00022737"/>
    </source>
</evidence>
<keyword evidence="5" id="KW-0009">Actin-binding</keyword>
<dbReference type="InterPro" id="IPR000857">
    <property type="entry name" value="MyTH4_dom"/>
</dbReference>
<dbReference type="Gene3D" id="3.10.20.90">
    <property type="entry name" value="Phosphatidylinositol 3-kinase Catalytic Subunit, Chain A, domain 1"/>
    <property type="match status" value="1"/>
</dbReference>
<dbReference type="InterPro" id="IPR019749">
    <property type="entry name" value="Band_41_domain"/>
</dbReference>
<dbReference type="OrthoDB" id="8182952at2759"/>
<reference evidence="10" key="1">
    <citation type="submission" date="2014-01" db="EMBL/GenBank/DDBJ databases">
        <authorList>
            <person name="Aslett M."/>
        </authorList>
    </citation>
    <scope>NUCLEOTIDE SEQUENCE</scope>
</reference>
<dbReference type="GO" id="GO:0005856">
    <property type="term" value="C:cytoskeleton"/>
    <property type="evidence" value="ECO:0007669"/>
    <property type="project" value="InterPro"/>
</dbReference>
<sequence>MLLSLFSRPMPPGQSSINAFGNWHVSSCYHLSNSFFDATGSGSKLVSSISRQPEQMDSQKSLLKTELLNAKRSLSNENSDLERCTIVSENGSVEPEVDEDMNRKLVGRSTRGSVARISEERGDQVYDDNCFFPMGTILQLFFPSETLQHTASINAIFHQIVRDCFNEQNNFRLEKKHRIQMLRLLSNLQRFCNFSDSNDLSISFKKHVIQIARSWPLYFCRLYPVMVKSESNIPRYLAISESGVWIIAKERDISREGGSSIIECFEYDELDREPVHAALITDTKTLTIPKLRATSDYVTAEPNLLSFRKGQVIQLVKTISGVHPGWLYGKIDSNYGFFPKEHLQTVEEEDETDLEVTALGPREKLTMMEFAMQHFRKNLMIYMGDYPLKKDANYMDCVYKILAACRDHPMLRDEVYCQVIKQLTNNKSSKPDSALMGWRMLSILTSYFDSSDVLRPYLLKHLKEAASDGRRPYHGTASECYQNFKQTLQFGGRKCLLSPKELDSISQGKNLKRQVYHLPGGTKKVINTKAVTVVEEVIRQLCQDLNIKSSLEQQEFSLCVVVETSQILSNDEYILDVTTELENNGLDYFILLKRIVWMHPLRKDSVLYTDIMFFQILPDYLEGLLVIMRGPDSLSAATMDDIASLGALLVCADEGWDGQFVAAQDVGTFLPKTVFQVRHVSMELWADRVNQKLRMLSPNTSRTAARAAFLGTSYANCIFFTKASTFQICCKRGHYLVQSSSTFRLV</sequence>
<dbReference type="Gene3D" id="2.30.30.40">
    <property type="entry name" value="SH3 Domains"/>
    <property type="match status" value="1"/>
</dbReference>
<organism evidence="10 11">
    <name type="scientific">Trichuris trichiura</name>
    <name type="common">Whipworm</name>
    <name type="synonym">Trichocephalus trichiurus</name>
    <dbReference type="NCBI Taxonomy" id="36087"/>
    <lineage>
        <taxon>Eukaryota</taxon>
        <taxon>Metazoa</taxon>
        <taxon>Ecdysozoa</taxon>
        <taxon>Nematoda</taxon>
        <taxon>Enoplea</taxon>
        <taxon>Dorylaimia</taxon>
        <taxon>Trichinellida</taxon>
        <taxon>Trichuridae</taxon>
        <taxon>Trichuris</taxon>
    </lineage>
</organism>
<dbReference type="PROSITE" id="PS51016">
    <property type="entry name" value="MYTH4"/>
    <property type="match status" value="1"/>
</dbReference>
<proteinExistence type="predicted"/>
<comment type="subcellular location">
    <subcellularLocation>
        <location evidence="1">Cytoplasm</location>
    </subcellularLocation>
</comment>
<dbReference type="InterPro" id="IPR019748">
    <property type="entry name" value="FERM_central"/>
</dbReference>
<evidence type="ECO:0000256" key="5">
    <source>
        <dbReference type="ARBA" id="ARBA00023203"/>
    </source>
</evidence>
<keyword evidence="4" id="KW-0677">Repeat</keyword>
<evidence type="ECO:0000259" key="8">
    <source>
        <dbReference type="PROSITE" id="PS50200"/>
    </source>
</evidence>
<evidence type="ECO:0000259" key="9">
    <source>
        <dbReference type="PROSITE" id="PS51016"/>
    </source>
</evidence>
<dbReference type="SMART" id="SM00295">
    <property type="entry name" value="B41"/>
    <property type="match status" value="1"/>
</dbReference>
<evidence type="ECO:0000256" key="2">
    <source>
        <dbReference type="ARBA" id="ARBA00022443"/>
    </source>
</evidence>
<name>A0A077Z3Z1_TRITR</name>
<dbReference type="CDD" id="cd14473">
    <property type="entry name" value="FERM_B-lobe"/>
    <property type="match status" value="1"/>
</dbReference>
<dbReference type="SMART" id="SM00326">
    <property type="entry name" value="SH3"/>
    <property type="match status" value="1"/>
</dbReference>
<feature type="domain" description="MyTH4" evidence="9">
    <location>
        <begin position="349"/>
        <end position="506"/>
    </location>
</feature>
<dbReference type="GO" id="GO:0003779">
    <property type="term" value="F:actin binding"/>
    <property type="evidence" value="ECO:0007669"/>
    <property type="project" value="UniProtKB-KW"/>
</dbReference>
<dbReference type="GO" id="GO:0007165">
    <property type="term" value="P:signal transduction"/>
    <property type="evidence" value="ECO:0007669"/>
    <property type="project" value="InterPro"/>
</dbReference>
<dbReference type="Pfam" id="PF00784">
    <property type="entry name" value="MyTH4"/>
    <property type="match status" value="1"/>
</dbReference>
<keyword evidence="11" id="KW-1185">Reference proteome</keyword>
<dbReference type="AlphaFoldDB" id="A0A077Z3Z1"/>